<dbReference type="Proteomes" id="UP000072520">
    <property type="component" value="Unassembled WGS sequence"/>
</dbReference>
<reference evidence="1 2" key="1">
    <citation type="journal article" date="2016" name="Front. Microbiol.">
        <title>Genomic Resource of Rice Seed Associated Bacteria.</title>
        <authorList>
            <person name="Midha S."/>
            <person name="Bansal K."/>
            <person name="Sharma S."/>
            <person name="Kumar N."/>
            <person name="Patil P.P."/>
            <person name="Chaudhry V."/>
            <person name="Patil P.B."/>
        </authorList>
    </citation>
    <scope>NUCLEOTIDE SEQUENCE [LARGE SCALE GENOMIC DNA]</scope>
    <source>
        <strain evidence="1 2">RSA13</strain>
    </source>
</reference>
<sequence>METIFVLITVNANAGALVRPALRLRNPPGLAGCEGTRWNETCGGNLQCGQARQGEADILVILPAAMLRWRKASTIGWKIMRL</sequence>
<evidence type="ECO:0000313" key="2">
    <source>
        <dbReference type="Proteomes" id="UP000072520"/>
    </source>
</evidence>
<proteinExistence type="predicted"/>
<organism evidence="1 2">
    <name type="scientific">Pantoea stewartii</name>
    <dbReference type="NCBI Taxonomy" id="66269"/>
    <lineage>
        <taxon>Bacteria</taxon>
        <taxon>Pseudomonadati</taxon>
        <taxon>Pseudomonadota</taxon>
        <taxon>Gammaproteobacteria</taxon>
        <taxon>Enterobacterales</taxon>
        <taxon>Erwiniaceae</taxon>
        <taxon>Pantoea</taxon>
    </lineage>
</organism>
<dbReference type="AlphaFoldDB" id="A0AB34VJX0"/>
<name>A0AB34VJX0_9GAMM</name>
<protein>
    <submittedName>
        <fullName evidence="1">Uncharacterized protein</fullName>
    </submittedName>
</protein>
<dbReference type="EMBL" id="LDSI01000003">
    <property type="protein sequence ID" value="KTT00546.1"/>
    <property type="molecule type" value="Genomic_DNA"/>
</dbReference>
<comment type="caution">
    <text evidence="1">The sequence shown here is derived from an EMBL/GenBank/DDBJ whole genome shotgun (WGS) entry which is preliminary data.</text>
</comment>
<gene>
    <name evidence="1" type="ORF">RSA13_03850</name>
</gene>
<accession>A0AB34VJX0</accession>
<evidence type="ECO:0000313" key="1">
    <source>
        <dbReference type="EMBL" id="KTT00546.1"/>
    </source>
</evidence>